<evidence type="ECO:0000259" key="2">
    <source>
        <dbReference type="Pfam" id="PF20680"/>
    </source>
</evidence>
<comment type="caution">
    <text evidence="3">The sequence shown here is derived from an EMBL/GenBank/DDBJ whole genome shotgun (WGS) entry which is preliminary data.</text>
</comment>
<dbReference type="EMBL" id="JARAKF010000001">
    <property type="protein sequence ID" value="MDU8994000.1"/>
    <property type="molecule type" value="Genomic_DNA"/>
</dbReference>
<feature type="domain" description="DUF6817" evidence="2">
    <location>
        <begin position="31"/>
        <end position="115"/>
    </location>
</feature>
<organism evidence="3 4">
    <name type="scientific">Streptomyces mirabilis</name>
    <dbReference type="NCBI Taxonomy" id="68239"/>
    <lineage>
        <taxon>Bacteria</taxon>
        <taxon>Bacillati</taxon>
        <taxon>Actinomycetota</taxon>
        <taxon>Actinomycetes</taxon>
        <taxon>Kitasatosporales</taxon>
        <taxon>Streptomycetaceae</taxon>
        <taxon>Streptomyces</taxon>
    </lineage>
</organism>
<keyword evidence="4" id="KW-1185">Reference proteome</keyword>
<sequence>MTEVPGVPEALEVPEETGDGDASRWSRAEAFLRARGTAEMPHPGGTLLEHLGRVRRLLADWGGDPAIQAAGLCHAAYGTDGFDPYLLPVAERATLAELIGDRAEALVYLYASCDRGAVLPRIGRDRPVVFRDRFTGREHIPAEDDLRAFLEITAANELDVLAHNAQLAERYGPSLYRLFTGAGDLLSAPARDACTRQLGPHAALPDH</sequence>
<accession>A0ABU3UJA8</accession>
<evidence type="ECO:0000256" key="1">
    <source>
        <dbReference type="SAM" id="MobiDB-lite"/>
    </source>
</evidence>
<dbReference type="Pfam" id="PF20680">
    <property type="entry name" value="DUF6817"/>
    <property type="match status" value="1"/>
</dbReference>
<dbReference type="InterPro" id="IPR049202">
    <property type="entry name" value="DUF6817"/>
</dbReference>
<dbReference type="Proteomes" id="UP001257627">
    <property type="component" value="Unassembled WGS sequence"/>
</dbReference>
<reference evidence="3 4" key="1">
    <citation type="submission" date="2023-02" db="EMBL/GenBank/DDBJ databases">
        <authorList>
            <person name="Maleckis M."/>
        </authorList>
    </citation>
    <scope>NUCLEOTIDE SEQUENCE [LARGE SCALE GENOMIC DNA]</scope>
    <source>
        <strain evidence="3 4">P8-A2</strain>
    </source>
</reference>
<gene>
    <name evidence="3" type="ORF">PU648_17015</name>
</gene>
<feature type="region of interest" description="Disordered" evidence="1">
    <location>
        <begin position="1"/>
        <end position="24"/>
    </location>
</feature>
<evidence type="ECO:0000313" key="3">
    <source>
        <dbReference type="EMBL" id="MDU8994000.1"/>
    </source>
</evidence>
<evidence type="ECO:0000313" key="4">
    <source>
        <dbReference type="Proteomes" id="UP001257627"/>
    </source>
</evidence>
<protein>
    <recommendedName>
        <fullName evidence="2">DUF6817 domain-containing protein</fullName>
    </recommendedName>
</protein>
<dbReference type="RefSeq" id="WP_316732777.1">
    <property type="nucleotide sequence ID" value="NZ_CP107955.1"/>
</dbReference>
<name>A0ABU3UJA8_9ACTN</name>
<proteinExistence type="predicted"/>